<accession>A0A1N6PX26</accession>
<proteinExistence type="predicted"/>
<evidence type="ECO:0000313" key="2">
    <source>
        <dbReference type="Proteomes" id="UP000186953"/>
    </source>
</evidence>
<keyword evidence="2" id="KW-1185">Reference proteome</keyword>
<evidence type="ECO:0000313" key="1">
    <source>
        <dbReference type="EMBL" id="SIQ08881.1"/>
    </source>
</evidence>
<gene>
    <name evidence="1" type="ORF">SAMN05421797_101631</name>
</gene>
<sequence length="185" mass="20639">MLYIIQILGKPLKMFCFGFIPLILLAGASKRDFEKLRLDKGTCSFNIDGKLSFHLNGVANFQNKTEVDKFGNKTDKLLLIFNTCDDKKIQTLEFVIASKAKGSQGLPEGKYKIKNLNRLMNNFSGVYGFADLREVSELPFFIKSGDIIITESFSNKVDGKLEVQLQNAEGELLNVKGSFNAAVKV</sequence>
<dbReference type="EMBL" id="FTMA01000001">
    <property type="protein sequence ID" value="SIQ08881.1"/>
    <property type="molecule type" value="Genomic_DNA"/>
</dbReference>
<name>A0A1N6PX26_9FLAO</name>
<dbReference type="OrthoDB" id="1177807at2"/>
<organism evidence="1 2">
    <name type="scientific">Maribacter ulvicola</name>
    <dbReference type="NCBI Taxonomy" id="228959"/>
    <lineage>
        <taxon>Bacteria</taxon>
        <taxon>Pseudomonadati</taxon>
        <taxon>Bacteroidota</taxon>
        <taxon>Flavobacteriia</taxon>
        <taxon>Flavobacteriales</taxon>
        <taxon>Flavobacteriaceae</taxon>
        <taxon>Maribacter</taxon>
    </lineage>
</organism>
<dbReference type="Proteomes" id="UP000186953">
    <property type="component" value="Unassembled WGS sequence"/>
</dbReference>
<protein>
    <recommendedName>
        <fullName evidence="3">YceI-like domain-containing protein</fullName>
    </recommendedName>
</protein>
<reference evidence="2" key="1">
    <citation type="submission" date="2017-01" db="EMBL/GenBank/DDBJ databases">
        <authorList>
            <person name="Varghese N."/>
            <person name="Submissions S."/>
        </authorList>
    </citation>
    <scope>NUCLEOTIDE SEQUENCE [LARGE SCALE GENOMIC DNA]</scope>
    <source>
        <strain evidence="2">DSM 15366</strain>
    </source>
</reference>
<dbReference type="RefSeq" id="WP_143744048.1">
    <property type="nucleotide sequence ID" value="NZ_FTMA01000001.1"/>
</dbReference>
<evidence type="ECO:0008006" key="3">
    <source>
        <dbReference type="Google" id="ProtNLM"/>
    </source>
</evidence>
<dbReference type="AlphaFoldDB" id="A0A1N6PX26"/>